<dbReference type="InterPro" id="IPR007184">
    <property type="entry name" value="Mannoside_phosphorylase"/>
</dbReference>
<keyword evidence="2" id="KW-0808">Transferase</keyword>
<gene>
    <name evidence="5" type="ORF">COU12_01030</name>
</gene>
<evidence type="ECO:0000256" key="4">
    <source>
        <dbReference type="SAM" id="MobiDB-lite"/>
    </source>
</evidence>
<keyword evidence="1" id="KW-0328">Glycosyltransferase</keyword>
<sequence>MLIERSDKNPILKPERNHSWEAEAVFNGCPVKKGGNVYLIYRALSLPHYHTLAQTKLVVSDIGIAESKDGIEFHNRKRFITPEESWERFGCEDPRVTKLGGKYYIFYTALSTFPFRAEGIRVGVAISKDLKTIQEKHLATPFNAKGMALFPEKINGKIWAVLTVHTDVPPSKICLASFNQESDMWSEEYWNTWYQNFSAEGAAPAGGQGSPPKADAPREHAVGGEKYSLPLQRRPEDQIEVGAPPLKTKDGWLLIYSYIQNYFSPKPLFGIEAVLLDLKNPLKVIAMTKAPLLTPEEYYERIGLVPNVIFPSGALLGKNSIRLYYGAADTTCCLATIDTKSLLAKLLKSGKQVLLARAKENPIIIPNLAHSWESKATYNPGAIYLDGKVHLIYRAMSEDNTSVLGYTTSQDGIHIGYHAPKPVYLPREPFEQKLVPGGNSGCEDPRLTKIGSKIYMFYTAFDGKNPPRIALTWILAKDFAKQKWDWAKPVLISPPDISDKDACVFPEKINGQYFIIHRIADSIDSALSPTLNFDGQTWIEEYDWIFPRAGMWDSKKVGAAAAPIKTKKGWVLFYHGVSEEDRFYR</sequence>
<feature type="non-terminal residue" evidence="5">
    <location>
        <position position="585"/>
    </location>
</feature>
<name>A0A2M6WGA7_9BACT</name>
<evidence type="ECO:0000313" key="6">
    <source>
        <dbReference type="Proteomes" id="UP000229530"/>
    </source>
</evidence>
<dbReference type="GO" id="GO:0016757">
    <property type="term" value="F:glycosyltransferase activity"/>
    <property type="evidence" value="ECO:0007669"/>
    <property type="project" value="UniProtKB-KW"/>
</dbReference>
<comment type="caution">
    <text evidence="5">The sequence shown here is derived from an EMBL/GenBank/DDBJ whole genome shotgun (WGS) entry which is preliminary data.</text>
</comment>
<dbReference type="AlphaFoldDB" id="A0A2M6WGA7"/>
<evidence type="ECO:0000256" key="1">
    <source>
        <dbReference type="ARBA" id="ARBA00022676"/>
    </source>
</evidence>
<dbReference type="CDD" id="cd18614">
    <property type="entry name" value="GH130"/>
    <property type="match status" value="1"/>
</dbReference>
<organism evidence="5 6">
    <name type="scientific">Candidatus Jorgensenbacteria bacterium CG10_big_fil_rev_8_21_14_0_10_54_38</name>
    <dbReference type="NCBI Taxonomy" id="1974593"/>
    <lineage>
        <taxon>Bacteria</taxon>
        <taxon>Candidatus Joergenseniibacteriota</taxon>
    </lineage>
</organism>
<feature type="region of interest" description="Disordered" evidence="4">
    <location>
        <begin position="201"/>
        <end position="220"/>
    </location>
</feature>
<evidence type="ECO:0000256" key="3">
    <source>
        <dbReference type="ARBA" id="ARBA00024356"/>
    </source>
</evidence>
<dbReference type="Gene3D" id="2.115.10.20">
    <property type="entry name" value="Glycosyl hydrolase domain, family 43"/>
    <property type="match status" value="2"/>
</dbReference>
<dbReference type="EMBL" id="PFBE01000014">
    <property type="protein sequence ID" value="PIT91850.1"/>
    <property type="molecule type" value="Genomic_DNA"/>
</dbReference>
<dbReference type="CDD" id="cd18611">
    <property type="entry name" value="GH130"/>
    <property type="match status" value="1"/>
</dbReference>
<comment type="similarity">
    <text evidence="3">Belongs to the glycosyl hydrolase 130 family.</text>
</comment>
<dbReference type="SUPFAM" id="SSF75005">
    <property type="entry name" value="Arabinanase/levansucrase/invertase"/>
    <property type="match status" value="2"/>
</dbReference>
<protein>
    <recommendedName>
        <fullName evidence="7">Glycosidase</fullName>
    </recommendedName>
</protein>
<dbReference type="InterPro" id="IPR023296">
    <property type="entry name" value="Glyco_hydro_beta-prop_sf"/>
</dbReference>
<accession>A0A2M6WGA7</accession>
<dbReference type="Proteomes" id="UP000229530">
    <property type="component" value="Unassembled WGS sequence"/>
</dbReference>
<evidence type="ECO:0008006" key="7">
    <source>
        <dbReference type="Google" id="ProtNLM"/>
    </source>
</evidence>
<evidence type="ECO:0000313" key="5">
    <source>
        <dbReference type="EMBL" id="PIT91850.1"/>
    </source>
</evidence>
<reference evidence="6" key="1">
    <citation type="submission" date="2017-09" db="EMBL/GenBank/DDBJ databases">
        <title>Depth-based differentiation of microbial function through sediment-hosted aquifers and enrichment of novel symbionts in the deep terrestrial subsurface.</title>
        <authorList>
            <person name="Probst A.J."/>
            <person name="Ladd B."/>
            <person name="Jarett J.K."/>
            <person name="Geller-Mcgrath D.E."/>
            <person name="Sieber C.M.K."/>
            <person name="Emerson J.B."/>
            <person name="Anantharaman K."/>
            <person name="Thomas B.C."/>
            <person name="Malmstrom R."/>
            <person name="Stieglmeier M."/>
            <person name="Klingl A."/>
            <person name="Woyke T."/>
            <person name="Ryan C.M."/>
            <person name="Banfield J.F."/>
        </authorList>
    </citation>
    <scope>NUCLEOTIDE SEQUENCE [LARGE SCALE GENOMIC DNA]</scope>
</reference>
<evidence type="ECO:0000256" key="2">
    <source>
        <dbReference type="ARBA" id="ARBA00022679"/>
    </source>
</evidence>
<dbReference type="Pfam" id="PF04041">
    <property type="entry name" value="Glyco_hydro_130"/>
    <property type="match status" value="3"/>
</dbReference>
<dbReference type="PANTHER" id="PTHR34106">
    <property type="entry name" value="GLYCOSIDASE"/>
    <property type="match status" value="1"/>
</dbReference>
<proteinExistence type="inferred from homology"/>
<dbReference type="PANTHER" id="PTHR34106:SF5">
    <property type="entry name" value="GLYCOSIDASE"/>
    <property type="match status" value="1"/>
</dbReference>